<keyword evidence="1" id="KW-0812">Transmembrane</keyword>
<gene>
    <name evidence="2" type="ORF">ACFO5Q_07565</name>
</gene>
<comment type="caution">
    <text evidence="2">The sequence shown here is derived from an EMBL/GenBank/DDBJ whole genome shotgun (WGS) entry which is preliminary data.</text>
</comment>
<proteinExistence type="predicted"/>
<protein>
    <submittedName>
        <fullName evidence="2">Uncharacterized protein</fullName>
    </submittedName>
</protein>
<dbReference type="Proteomes" id="UP001595776">
    <property type="component" value="Unassembled WGS sequence"/>
</dbReference>
<sequence>MTEAVNSESGNQDGGIVVEATWAPKDPRDKLYDEDATARERTMSLVRVIAAFHPVLNAFLLVFEMTRRQPFWTLTIGSVVAAAAFAYFAL</sequence>
<reference evidence="3" key="1">
    <citation type="journal article" date="2019" name="Int. J. Syst. Evol. Microbiol.">
        <title>The Global Catalogue of Microorganisms (GCM) 10K type strain sequencing project: providing services to taxonomists for standard genome sequencing and annotation.</title>
        <authorList>
            <consortium name="The Broad Institute Genomics Platform"/>
            <consortium name="The Broad Institute Genome Sequencing Center for Infectious Disease"/>
            <person name="Wu L."/>
            <person name="Ma J."/>
        </authorList>
    </citation>
    <scope>NUCLEOTIDE SEQUENCE [LARGE SCALE GENOMIC DNA]</scope>
    <source>
        <strain evidence="3">CGMCC 1.15304</strain>
    </source>
</reference>
<organism evidence="2 3">
    <name type="scientific">Kordiimonas lipolytica</name>
    <dbReference type="NCBI Taxonomy" id="1662421"/>
    <lineage>
        <taxon>Bacteria</taxon>
        <taxon>Pseudomonadati</taxon>
        <taxon>Pseudomonadota</taxon>
        <taxon>Alphaproteobacteria</taxon>
        <taxon>Kordiimonadales</taxon>
        <taxon>Kordiimonadaceae</taxon>
        <taxon>Kordiimonas</taxon>
    </lineage>
</organism>
<feature type="transmembrane region" description="Helical" evidence="1">
    <location>
        <begin position="70"/>
        <end position="89"/>
    </location>
</feature>
<evidence type="ECO:0000256" key="1">
    <source>
        <dbReference type="SAM" id="Phobius"/>
    </source>
</evidence>
<accession>A0ABV8UA57</accession>
<feature type="transmembrane region" description="Helical" evidence="1">
    <location>
        <begin position="44"/>
        <end position="63"/>
    </location>
</feature>
<evidence type="ECO:0000313" key="2">
    <source>
        <dbReference type="EMBL" id="MFC4347701.1"/>
    </source>
</evidence>
<keyword evidence="3" id="KW-1185">Reference proteome</keyword>
<evidence type="ECO:0000313" key="3">
    <source>
        <dbReference type="Proteomes" id="UP001595776"/>
    </source>
</evidence>
<dbReference type="RefSeq" id="WP_068149420.1">
    <property type="nucleotide sequence ID" value="NZ_JBHSCR010000004.1"/>
</dbReference>
<keyword evidence="1" id="KW-0472">Membrane</keyword>
<dbReference type="EMBL" id="JBHSCR010000004">
    <property type="protein sequence ID" value="MFC4347701.1"/>
    <property type="molecule type" value="Genomic_DNA"/>
</dbReference>
<name>A0ABV8UA57_9PROT</name>
<keyword evidence="1" id="KW-1133">Transmembrane helix</keyword>